<evidence type="ECO:0000313" key="2">
    <source>
        <dbReference type="EMBL" id="ETL29826.1"/>
    </source>
</evidence>
<sequence length="41" mass="4495">NRGVIQVDLVPEEAQQLPTMASGGSQGLVPRWVGRRHRMPA</sequence>
<dbReference type="AlphaFoldDB" id="W2G014"/>
<dbReference type="Proteomes" id="UP000053864">
    <property type="component" value="Unassembled WGS sequence"/>
</dbReference>
<feature type="non-terminal residue" evidence="1">
    <location>
        <position position="1"/>
    </location>
</feature>
<name>W2G014_PHYNI</name>
<dbReference type="EMBL" id="KI688621">
    <property type="protein sequence ID" value="ETK76388.1"/>
    <property type="molecule type" value="Genomic_DNA"/>
</dbReference>
<evidence type="ECO:0000313" key="1">
    <source>
        <dbReference type="EMBL" id="ETK76388.1"/>
    </source>
</evidence>
<gene>
    <name evidence="1" type="ORF">L915_17193</name>
    <name evidence="2" type="ORF">L916_17089</name>
</gene>
<accession>W2G014</accession>
<dbReference type="Proteomes" id="UP000053236">
    <property type="component" value="Unassembled WGS sequence"/>
</dbReference>
<reference evidence="2" key="2">
    <citation type="submission" date="2013-11" db="EMBL/GenBank/DDBJ databases">
        <title>The Genome Sequence of Phytophthora parasitica CJ05E6.</title>
        <authorList>
            <consortium name="The Broad Institute Genomics Platform"/>
            <person name="Russ C."/>
            <person name="Tyler B."/>
            <person name="Panabieres F."/>
            <person name="Shan W."/>
            <person name="Tripathy S."/>
            <person name="Grunwald N."/>
            <person name="Machado M."/>
            <person name="Johnson C.S."/>
            <person name="Arredondo F."/>
            <person name="Hong C."/>
            <person name="Coffey M."/>
            <person name="Young S.K."/>
            <person name="Zeng Q."/>
            <person name="Gargeya S."/>
            <person name="Fitzgerald M."/>
            <person name="Abouelleil A."/>
            <person name="Alvarado L."/>
            <person name="Chapman S.B."/>
            <person name="Gainer-Dewar J."/>
            <person name="Goldberg J."/>
            <person name="Griggs A."/>
            <person name="Gujja S."/>
            <person name="Hansen M."/>
            <person name="Howarth C."/>
            <person name="Imamovic A."/>
            <person name="Ireland A."/>
            <person name="Larimer J."/>
            <person name="McCowan C."/>
            <person name="Murphy C."/>
            <person name="Pearson M."/>
            <person name="Poon T.W."/>
            <person name="Priest M."/>
            <person name="Roberts A."/>
            <person name="Saif S."/>
            <person name="Shea T."/>
            <person name="Sykes S."/>
            <person name="Wortman J."/>
            <person name="Nusbaum C."/>
            <person name="Birren B."/>
        </authorList>
    </citation>
    <scope>NUCLEOTIDE SEQUENCE [LARGE SCALE GENOMIC DNA]</scope>
    <source>
        <strain evidence="2">CJ05E6</strain>
    </source>
</reference>
<dbReference type="EMBL" id="KI675408">
    <property type="protein sequence ID" value="ETL29826.1"/>
    <property type="molecule type" value="Genomic_DNA"/>
</dbReference>
<organism evidence="1">
    <name type="scientific">Phytophthora nicotianae</name>
    <name type="common">Potato buckeye rot agent</name>
    <name type="synonym">Phytophthora parasitica</name>
    <dbReference type="NCBI Taxonomy" id="4792"/>
    <lineage>
        <taxon>Eukaryota</taxon>
        <taxon>Sar</taxon>
        <taxon>Stramenopiles</taxon>
        <taxon>Oomycota</taxon>
        <taxon>Peronosporomycetes</taxon>
        <taxon>Peronosporales</taxon>
        <taxon>Peronosporaceae</taxon>
        <taxon>Phytophthora</taxon>
    </lineage>
</organism>
<reference evidence="1" key="1">
    <citation type="submission" date="2013-11" db="EMBL/GenBank/DDBJ databases">
        <title>The Genome Sequence of Phytophthora parasitica CJ02B3.</title>
        <authorList>
            <consortium name="The Broad Institute Genomics Platform"/>
            <person name="Russ C."/>
            <person name="Tyler B."/>
            <person name="Panabieres F."/>
            <person name="Shan W."/>
            <person name="Tripathy S."/>
            <person name="Grunwald N."/>
            <person name="Machado M."/>
            <person name="Johnson C.S."/>
            <person name="Arredondo F."/>
            <person name="Hong C."/>
            <person name="Coffey M."/>
            <person name="Young S.K."/>
            <person name="Zeng Q."/>
            <person name="Gargeya S."/>
            <person name="Fitzgerald M."/>
            <person name="Abouelleil A."/>
            <person name="Alvarado L."/>
            <person name="Chapman S.B."/>
            <person name="Gainer-Dewar J."/>
            <person name="Goldberg J."/>
            <person name="Griggs A."/>
            <person name="Gujja S."/>
            <person name="Hansen M."/>
            <person name="Howarth C."/>
            <person name="Imamovic A."/>
            <person name="Ireland A."/>
            <person name="Larimer J."/>
            <person name="McCowan C."/>
            <person name="Murphy C."/>
            <person name="Pearson M."/>
            <person name="Poon T.W."/>
            <person name="Priest M."/>
            <person name="Roberts A."/>
            <person name="Saif S."/>
            <person name="Shea T."/>
            <person name="Sykes S."/>
            <person name="Wortman J."/>
            <person name="Nusbaum C."/>
            <person name="Birren B."/>
        </authorList>
    </citation>
    <scope>NUCLEOTIDE SEQUENCE [LARGE SCALE GENOMIC DNA]</scope>
    <source>
        <strain evidence="1">CJ02B3</strain>
    </source>
</reference>
<protein>
    <submittedName>
        <fullName evidence="1">Uncharacterized protein</fullName>
    </submittedName>
</protein>
<proteinExistence type="predicted"/>